<dbReference type="GO" id="GO:0005524">
    <property type="term" value="F:ATP binding"/>
    <property type="evidence" value="ECO:0007669"/>
    <property type="project" value="UniProtKB-KW"/>
</dbReference>
<dbReference type="InterPro" id="IPR050058">
    <property type="entry name" value="Ala-tRNA_ligase"/>
</dbReference>
<comment type="caution">
    <text evidence="14">The sequence shown here is derived from an EMBL/GenBank/DDBJ whole genome shotgun (WGS) entry which is preliminary data.</text>
</comment>
<dbReference type="EMBL" id="BART01010935">
    <property type="protein sequence ID" value="GAG78725.1"/>
    <property type="molecule type" value="Genomic_DNA"/>
</dbReference>
<keyword evidence="10" id="KW-0694">RNA-binding</keyword>
<dbReference type="InterPro" id="IPR018164">
    <property type="entry name" value="Ala-tRNA-synth_IIc_N"/>
</dbReference>
<dbReference type="FunFam" id="3.30.54.20:FF:000001">
    <property type="entry name" value="Alanine--tRNA ligase"/>
    <property type="match status" value="1"/>
</dbReference>
<dbReference type="SMART" id="SM00863">
    <property type="entry name" value="tRNA_SAD"/>
    <property type="match status" value="1"/>
</dbReference>
<evidence type="ECO:0000256" key="8">
    <source>
        <dbReference type="ARBA" id="ARBA00022833"/>
    </source>
</evidence>
<accession>X1A8Q6</accession>
<keyword evidence="9" id="KW-0067">ATP-binding</keyword>
<keyword evidence="6" id="KW-0479">Metal-binding</keyword>
<keyword evidence="12" id="KW-0030">Aminoacyl-tRNA synthetase</keyword>
<dbReference type="PANTHER" id="PTHR11777">
    <property type="entry name" value="ALANYL-TRNA SYNTHETASE"/>
    <property type="match status" value="1"/>
</dbReference>
<evidence type="ECO:0000256" key="1">
    <source>
        <dbReference type="ARBA" id="ARBA00001947"/>
    </source>
</evidence>
<sequence length="314" mass="35129">FPGIAAEHNLSLDKRGFDMAMEEQKRRGRMAWQEIGQSRVKTIYNRLAKELKATKFKGYAKTTLKTEILAIIKDDKRVERAKAGDEIDIILDATPFYPEAGGQIGDRGTITKREVKIKVLDTQRPLSEIIVHRAKAIKGNIKKGDKVEASIDIEKRLAAARNHTATHLLQGSLKKVLGKHVRQTGSFVSFDRLRFDLTHFAPLTDEQLSRVEEMVNEKIRENIKIEAKMMDFGEAKKRGAIFLAGEKYGRKVRTIKIGDFSLELCGGTHVKATGEIGLFKLVSESGVAAGVRRIEALTGKGACRFVKERENLLS</sequence>
<dbReference type="Pfam" id="PF01411">
    <property type="entry name" value="tRNA-synt_2c"/>
    <property type="match status" value="1"/>
</dbReference>
<gene>
    <name evidence="14" type="ORF">S01H4_23539</name>
</gene>
<dbReference type="GO" id="GO:0000049">
    <property type="term" value="F:tRNA binding"/>
    <property type="evidence" value="ECO:0007669"/>
    <property type="project" value="UniProtKB-KW"/>
</dbReference>
<dbReference type="GO" id="GO:0005829">
    <property type="term" value="C:cytosol"/>
    <property type="evidence" value="ECO:0007669"/>
    <property type="project" value="TreeGrafter"/>
</dbReference>
<dbReference type="FunFam" id="3.30.980.10:FF:000004">
    <property type="entry name" value="Alanine--tRNA ligase, cytoplasmic"/>
    <property type="match status" value="1"/>
</dbReference>
<comment type="similarity">
    <text evidence="2">Belongs to the class-II aminoacyl-tRNA synthetase family.</text>
</comment>
<evidence type="ECO:0000256" key="6">
    <source>
        <dbReference type="ARBA" id="ARBA00022723"/>
    </source>
</evidence>
<keyword evidence="8" id="KW-0862">Zinc</keyword>
<proteinExistence type="inferred from homology"/>
<keyword evidence="11" id="KW-0648">Protein biosynthesis</keyword>
<dbReference type="FunFam" id="2.40.30.130:FF:000001">
    <property type="entry name" value="Alanine--tRNA ligase"/>
    <property type="match status" value="1"/>
</dbReference>
<dbReference type="PROSITE" id="PS50860">
    <property type="entry name" value="AA_TRNA_LIGASE_II_ALA"/>
    <property type="match status" value="1"/>
</dbReference>
<feature type="non-terminal residue" evidence="14">
    <location>
        <position position="1"/>
    </location>
</feature>
<dbReference type="SUPFAM" id="SSF55186">
    <property type="entry name" value="ThrRS/AlaRS common domain"/>
    <property type="match status" value="1"/>
</dbReference>
<keyword evidence="4" id="KW-0820">tRNA-binding</keyword>
<organism evidence="14">
    <name type="scientific">marine sediment metagenome</name>
    <dbReference type="NCBI Taxonomy" id="412755"/>
    <lineage>
        <taxon>unclassified sequences</taxon>
        <taxon>metagenomes</taxon>
        <taxon>ecological metagenomes</taxon>
    </lineage>
</organism>
<evidence type="ECO:0000256" key="4">
    <source>
        <dbReference type="ARBA" id="ARBA00022555"/>
    </source>
</evidence>
<evidence type="ECO:0000313" key="14">
    <source>
        <dbReference type="EMBL" id="GAG78725.1"/>
    </source>
</evidence>
<feature type="domain" description="Alanyl-transfer RNA synthetases family profile" evidence="13">
    <location>
        <begin position="1"/>
        <end position="308"/>
    </location>
</feature>
<dbReference type="GO" id="GO:0046872">
    <property type="term" value="F:metal ion binding"/>
    <property type="evidence" value="ECO:0007669"/>
    <property type="project" value="UniProtKB-KW"/>
</dbReference>
<evidence type="ECO:0000256" key="12">
    <source>
        <dbReference type="ARBA" id="ARBA00023146"/>
    </source>
</evidence>
<dbReference type="InterPro" id="IPR012947">
    <property type="entry name" value="tRNA_SAD"/>
</dbReference>
<dbReference type="InterPro" id="IPR018165">
    <property type="entry name" value="Ala-tRNA-synth_IIc_core"/>
</dbReference>
<evidence type="ECO:0000256" key="9">
    <source>
        <dbReference type="ARBA" id="ARBA00022840"/>
    </source>
</evidence>
<feature type="non-terminal residue" evidence="14">
    <location>
        <position position="314"/>
    </location>
</feature>
<dbReference type="GO" id="GO:0006419">
    <property type="term" value="P:alanyl-tRNA aminoacylation"/>
    <property type="evidence" value="ECO:0007669"/>
    <property type="project" value="InterPro"/>
</dbReference>
<dbReference type="EC" id="6.1.1.7" evidence="3"/>
<keyword evidence="5" id="KW-0436">Ligase</keyword>
<dbReference type="GO" id="GO:0002161">
    <property type="term" value="F:aminoacyl-tRNA deacylase activity"/>
    <property type="evidence" value="ECO:0007669"/>
    <property type="project" value="TreeGrafter"/>
</dbReference>
<evidence type="ECO:0000256" key="10">
    <source>
        <dbReference type="ARBA" id="ARBA00022884"/>
    </source>
</evidence>
<evidence type="ECO:0000256" key="3">
    <source>
        <dbReference type="ARBA" id="ARBA00013168"/>
    </source>
</evidence>
<dbReference type="Pfam" id="PF07973">
    <property type="entry name" value="tRNA_SAD"/>
    <property type="match status" value="1"/>
</dbReference>
<protein>
    <recommendedName>
        <fullName evidence="3">alanine--tRNA ligase</fullName>
        <ecNumber evidence="3">6.1.1.7</ecNumber>
    </recommendedName>
</protein>
<dbReference type="GO" id="GO:0004813">
    <property type="term" value="F:alanine-tRNA ligase activity"/>
    <property type="evidence" value="ECO:0007669"/>
    <property type="project" value="UniProtKB-EC"/>
</dbReference>
<dbReference type="Gene3D" id="3.30.980.10">
    <property type="entry name" value="Threonyl-trna Synthetase, Chain A, domain 2"/>
    <property type="match status" value="1"/>
</dbReference>
<dbReference type="SUPFAM" id="SSF50447">
    <property type="entry name" value="Translation proteins"/>
    <property type="match status" value="1"/>
</dbReference>
<dbReference type="Gene3D" id="3.30.54.20">
    <property type="match status" value="1"/>
</dbReference>
<evidence type="ECO:0000256" key="11">
    <source>
        <dbReference type="ARBA" id="ARBA00022917"/>
    </source>
</evidence>
<dbReference type="InterPro" id="IPR009000">
    <property type="entry name" value="Transl_B-barrel_sf"/>
</dbReference>
<dbReference type="Gene3D" id="2.40.30.130">
    <property type="match status" value="1"/>
</dbReference>
<evidence type="ECO:0000256" key="5">
    <source>
        <dbReference type="ARBA" id="ARBA00022598"/>
    </source>
</evidence>
<dbReference type="InterPro" id="IPR018163">
    <property type="entry name" value="Thr/Ala-tRNA-synth_IIc_edit"/>
</dbReference>
<evidence type="ECO:0000256" key="2">
    <source>
        <dbReference type="ARBA" id="ARBA00008226"/>
    </source>
</evidence>
<comment type="cofactor">
    <cofactor evidence="1">
        <name>Zn(2+)</name>
        <dbReference type="ChEBI" id="CHEBI:29105"/>
    </cofactor>
</comment>
<keyword evidence="7" id="KW-0547">Nucleotide-binding</keyword>
<dbReference type="AlphaFoldDB" id="X1A8Q6"/>
<evidence type="ECO:0000259" key="13">
    <source>
        <dbReference type="PROSITE" id="PS50860"/>
    </source>
</evidence>
<dbReference type="PANTHER" id="PTHR11777:SF9">
    <property type="entry name" value="ALANINE--TRNA LIGASE, CYTOPLASMIC"/>
    <property type="match status" value="1"/>
</dbReference>
<reference evidence="14" key="1">
    <citation type="journal article" date="2014" name="Front. Microbiol.">
        <title>High frequency of phylogenetically diverse reductive dehalogenase-homologous genes in deep subseafloor sedimentary metagenomes.</title>
        <authorList>
            <person name="Kawai M."/>
            <person name="Futagami T."/>
            <person name="Toyoda A."/>
            <person name="Takaki Y."/>
            <person name="Nishi S."/>
            <person name="Hori S."/>
            <person name="Arai W."/>
            <person name="Tsubouchi T."/>
            <person name="Morono Y."/>
            <person name="Uchiyama I."/>
            <person name="Ito T."/>
            <person name="Fujiyama A."/>
            <person name="Inagaki F."/>
            <person name="Takami H."/>
        </authorList>
    </citation>
    <scope>NUCLEOTIDE SEQUENCE</scope>
    <source>
        <strain evidence="14">Expedition CK06-06</strain>
    </source>
</reference>
<evidence type="ECO:0000256" key="7">
    <source>
        <dbReference type="ARBA" id="ARBA00022741"/>
    </source>
</evidence>
<name>X1A8Q6_9ZZZZ</name>